<dbReference type="EMBL" id="AF494279">
    <property type="protein sequence ID" value="AAM96639.1"/>
    <property type="molecule type" value="Genomic_DNA"/>
</dbReference>
<name>Q8M1E4_CHAGL</name>
<dbReference type="AlphaFoldDB" id="Q8M1E4"/>
<keyword evidence="1" id="KW-0496">Mitochondrion</keyword>
<gene>
    <name evidence="1" type="primary">orf126</name>
</gene>
<dbReference type="GeneID" id="860666"/>
<proteinExistence type="predicted"/>
<protein>
    <submittedName>
        <fullName evidence="1">Putative diaminopimelate decarboxylase</fullName>
    </submittedName>
</protein>
<organism evidence="1">
    <name type="scientific">Chaetosphaeridium globosum</name>
    <name type="common">Charophycean green alga</name>
    <name type="synonym">Herposteiron globosum</name>
    <dbReference type="NCBI Taxonomy" id="96477"/>
    <lineage>
        <taxon>Eukaryota</taxon>
        <taxon>Viridiplantae</taxon>
        <taxon>Streptophyta</taxon>
        <taxon>Coleochaetophyceae</taxon>
        <taxon>Coleochaetales</taxon>
        <taxon>Chaetosphaeridiaceae</taxon>
        <taxon>Chaetosphaeridium</taxon>
    </lineage>
</organism>
<accession>Q8M1E4</accession>
<evidence type="ECO:0000313" key="1">
    <source>
        <dbReference type="EMBL" id="AAM96639.1"/>
    </source>
</evidence>
<reference evidence="1" key="1">
    <citation type="journal article" date="2002" name="Proc. Natl. Acad. Sci. U.S.A.">
        <title>The chloroplast and mitochondrial genome sequences of the charophyte Chaetosphaeridium globosum: insights into the timing of the events that restructured organelle DNAs within the green algal lineage that led to land plants.</title>
        <authorList>
            <person name="Turmel M."/>
            <person name="Otis C."/>
            <person name="Lemieux C."/>
        </authorList>
    </citation>
    <scope>NUCLEOTIDE SEQUENCE</scope>
</reference>
<geneLocation type="mitochondrion" evidence="1"/>
<dbReference type="RefSeq" id="NP_689377.1">
    <property type="nucleotide sequence ID" value="NC_004118.1"/>
</dbReference>
<sequence>MRLRKYFFEKKYQQLLINNPYVFVFHCKNKLKVRNIKNRLLDHKIKMLFKQSSCIFYGNNASIMKEVKAPKELVLLHAQYDFTKVNHVDVERTTEVNKNVLYQNILYFLQSKYYSLSGLSALTKNK</sequence>